<feature type="compositionally biased region" description="Polar residues" evidence="1">
    <location>
        <begin position="246"/>
        <end position="255"/>
    </location>
</feature>
<feature type="region of interest" description="Disordered" evidence="1">
    <location>
        <begin position="229"/>
        <end position="276"/>
    </location>
</feature>
<accession>A0A177F442</accession>
<comment type="caution">
    <text evidence="2">The sequence shown here is derived from an EMBL/GenBank/DDBJ whole genome shotgun (WGS) entry which is preliminary data.</text>
</comment>
<organism evidence="2 3">
    <name type="scientific">Fonsecaea monophora</name>
    <dbReference type="NCBI Taxonomy" id="254056"/>
    <lineage>
        <taxon>Eukaryota</taxon>
        <taxon>Fungi</taxon>
        <taxon>Dikarya</taxon>
        <taxon>Ascomycota</taxon>
        <taxon>Pezizomycotina</taxon>
        <taxon>Eurotiomycetes</taxon>
        <taxon>Chaetothyriomycetidae</taxon>
        <taxon>Chaetothyriales</taxon>
        <taxon>Herpotrichiellaceae</taxon>
        <taxon>Fonsecaea</taxon>
    </lineage>
</organism>
<dbReference type="RefSeq" id="XP_022510232.1">
    <property type="nucleotide sequence ID" value="XM_022657461.1"/>
</dbReference>
<protein>
    <submittedName>
        <fullName evidence="2">Uncharacterized protein</fullName>
    </submittedName>
</protein>
<evidence type="ECO:0000256" key="1">
    <source>
        <dbReference type="SAM" id="MobiDB-lite"/>
    </source>
</evidence>
<gene>
    <name evidence="2" type="ORF">AYO21_07506</name>
</gene>
<name>A0A177F442_9EURO</name>
<dbReference type="OrthoDB" id="10395787at2759"/>
<reference evidence="2 3" key="1">
    <citation type="submission" date="2016-03" db="EMBL/GenBank/DDBJ databases">
        <title>Draft genome sequence of the Fonsecaea monophora CBS 269.37.</title>
        <authorList>
            <person name="Bombassaro A."/>
            <person name="Vinicius W.A."/>
            <person name="De Hoog S."/>
            <person name="Sun J."/>
            <person name="Souza E.M."/>
            <person name="Raittz R.T."/>
            <person name="Costa F."/>
            <person name="Leao A.C."/>
            <person name="Tadra-Sfeir M.Z."/>
            <person name="Baura V."/>
            <person name="Balsanelli E."/>
            <person name="Pedrosa F.O."/>
            <person name="Moreno L.F."/>
            <person name="Steffens M.B."/>
            <person name="Xi L."/>
            <person name="Bocca A.L."/>
            <person name="Felipe M.S."/>
            <person name="Teixeira M."/>
            <person name="Telles Filho F.Q."/>
            <person name="Azevedo C.M."/>
            <person name="Gomes R."/>
            <person name="Vicente V.A."/>
        </authorList>
    </citation>
    <scope>NUCLEOTIDE SEQUENCE [LARGE SCALE GENOMIC DNA]</scope>
    <source>
        <strain evidence="2 3">CBS 269.37</strain>
    </source>
</reference>
<keyword evidence="3" id="KW-1185">Reference proteome</keyword>
<dbReference type="AlphaFoldDB" id="A0A177F442"/>
<dbReference type="EMBL" id="LVKK01000058">
    <property type="protein sequence ID" value="OAG38280.1"/>
    <property type="molecule type" value="Genomic_DNA"/>
</dbReference>
<evidence type="ECO:0000313" key="3">
    <source>
        <dbReference type="Proteomes" id="UP000077002"/>
    </source>
</evidence>
<proteinExistence type="predicted"/>
<evidence type="ECO:0000313" key="2">
    <source>
        <dbReference type="EMBL" id="OAG38280.1"/>
    </source>
</evidence>
<dbReference type="GeneID" id="34602660"/>
<sequence length="276" mass="29530">MTSASGHEGPNSSSTAAATISYPSGQVQPLARLDLLDQVVSALSQQTNKVQAQLDDKTREICEQQHLSMRRSDGVARRMDGLATCLERSSLCHEDAARRLDTMTQFVNTLSARVDADGRKIDALSGALADTNQYIRGVQNLAHGRMSSLEDRTRNVERQVHGDRAEPLAPPPAPMLMAASMATEHPAAPVLYHPLPLPATSAPQLPGEGPEHLLLQQPLHRPVASEMARLPTLTSPREACEPPPSSDISETNPSRQGLKPGGPFLCGANKPSAPAL</sequence>
<dbReference type="Proteomes" id="UP000077002">
    <property type="component" value="Unassembled WGS sequence"/>
</dbReference>